<organism evidence="1">
    <name type="scientific">Arundo donax</name>
    <name type="common">Giant reed</name>
    <name type="synonym">Donax arundinaceus</name>
    <dbReference type="NCBI Taxonomy" id="35708"/>
    <lineage>
        <taxon>Eukaryota</taxon>
        <taxon>Viridiplantae</taxon>
        <taxon>Streptophyta</taxon>
        <taxon>Embryophyta</taxon>
        <taxon>Tracheophyta</taxon>
        <taxon>Spermatophyta</taxon>
        <taxon>Magnoliopsida</taxon>
        <taxon>Liliopsida</taxon>
        <taxon>Poales</taxon>
        <taxon>Poaceae</taxon>
        <taxon>PACMAD clade</taxon>
        <taxon>Arundinoideae</taxon>
        <taxon>Arundineae</taxon>
        <taxon>Arundo</taxon>
    </lineage>
</organism>
<dbReference type="EMBL" id="GBRH01188076">
    <property type="protein sequence ID" value="JAE09820.1"/>
    <property type="molecule type" value="Transcribed_RNA"/>
</dbReference>
<dbReference type="AlphaFoldDB" id="A0A0A9F9U8"/>
<protein>
    <submittedName>
        <fullName evidence="1">Uncharacterized protein</fullName>
    </submittedName>
</protein>
<reference evidence="1" key="2">
    <citation type="journal article" date="2015" name="Data Brief">
        <title>Shoot transcriptome of the giant reed, Arundo donax.</title>
        <authorList>
            <person name="Barrero R.A."/>
            <person name="Guerrero F.D."/>
            <person name="Moolhuijzen P."/>
            <person name="Goolsby J.A."/>
            <person name="Tidwell J."/>
            <person name="Bellgard S.E."/>
            <person name="Bellgard M.I."/>
        </authorList>
    </citation>
    <scope>NUCLEOTIDE SEQUENCE</scope>
    <source>
        <tissue evidence="1">Shoot tissue taken approximately 20 cm above the soil surface</tissue>
    </source>
</reference>
<proteinExistence type="predicted"/>
<accession>A0A0A9F9U8</accession>
<sequence length="47" mass="5326">MSIYPKGCPSLGCWEQLLLTHRIVSSGPTIHRRETSSWGVGLTERRE</sequence>
<reference evidence="1" key="1">
    <citation type="submission" date="2014-09" db="EMBL/GenBank/DDBJ databases">
        <authorList>
            <person name="Magalhaes I.L.F."/>
            <person name="Oliveira U."/>
            <person name="Santos F.R."/>
            <person name="Vidigal T.H.D.A."/>
            <person name="Brescovit A.D."/>
            <person name="Santos A.J."/>
        </authorList>
    </citation>
    <scope>NUCLEOTIDE SEQUENCE</scope>
    <source>
        <tissue evidence="1">Shoot tissue taken approximately 20 cm above the soil surface</tissue>
    </source>
</reference>
<evidence type="ECO:0000313" key="1">
    <source>
        <dbReference type="EMBL" id="JAE09820.1"/>
    </source>
</evidence>
<name>A0A0A9F9U8_ARUDO</name>